<feature type="transmembrane region" description="Helical" evidence="9">
    <location>
        <begin position="104"/>
        <end position="122"/>
    </location>
</feature>
<dbReference type="GO" id="GO:0016301">
    <property type="term" value="F:kinase activity"/>
    <property type="evidence" value="ECO:0007669"/>
    <property type="project" value="UniProtKB-KW"/>
</dbReference>
<keyword evidence="9" id="KW-0472">Membrane</keyword>
<keyword evidence="5" id="KW-0547">Nucleotide-binding</keyword>
<evidence type="ECO:0000256" key="4">
    <source>
        <dbReference type="ARBA" id="ARBA00022679"/>
    </source>
</evidence>
<evidence type="ECO:0000259" key="10">
    <source>
        <dbReference type="Pfam" id="PF02518"/>
    </source>
</evidence>
<dbReference type="EMBL" id="JBHSPA010000136">
    <property type="protein sequence ID" value="MFC5835825.1"/>
    <property type="molecule type" value="Genomic_DNA"/>
</dbReference>
<evidence type="ECO:0000256" key="9">
    <source>
        <dbReference type="SAM" id="Phobius"/>
    </source>
</evidence>
<gene>
    <name evidence="12" type="ORF">ACFPZ3_69415</name>
</gene>
<evidence type="ECO:0000256" key="5">
    <source>
        <dbReference type="ARBA" id="ARBA00022741"/>
    </source>
</evidence>
<proteinExistence type="predicted"/>
<evidence type="ECO:0000313" key="13">
    <source>
        <dbReference type="Proteomes" id="UP001596058"/>
    </source>
</evidence>
<reference evidence="13" key="1">
    <citation type="journal article" date="2019" name="Int. J. Syst. Evol. Microbiol.">
        <title>The Global Catalogue of Microorganisms (GCM) 10K type strain sequencing project: providing services to taxonomists for standard genome sequencing and annotation.</title>
        <authorList>
            <consortium name="The Broad Institute Genomics Platform"/>
            <consortium name="The Broad Institute Genome Sequencing Center for Infectious Disease"/>
            <person name="Wu L."/>
            <person name="Ma J."/>
        </authorList>
    </citation>
    <scope>NUCLEOTIDE SEQUENCE [LARGE SCALE GENOMIC DNA]</scope>
    <source>
        <strain evidence="13">CCUG 53903</strain>
    </source>
</reference>
<dbReference type="SUPFAM" id="SSF55874">
    <property type="entry name" value="ATPase domain of HSP90 chaperone/DNA topoisomerase II/histidine kinase"/>
    <property type="match status" value="1"/>
</dbReference>
<evidence type="ECO:0000256" key="3">
    <source>
        <dbReference type="ARBA" id="ARBA00022553"/>
    </source>
</evidence>
<keyword evidence="7" id="KW-0067">ATP-binding</keyword>
<feature type="domain" description="Signal transduction histidine kinase subgroup 3 dimerisation and phosphoacceptor" evidence="11">
    <location>
        <begin position="197"/>
        <end position="265"/>
    </location>
</feature>
<protein>
    <recommendedName>
        <fullName evidence="2">histidine kinase</fullName>
        <ecNumber evidence="2">2.7.13.3</ecNumber>
    </recommendedName>
</protein>
<evidence type="ECO:0000256" key="8">
    <source>
        <dbReference type="ARBA" id="ARBA00023012"/>
    </source>
</evidence>
<dbReference type="PANTHER" id="PTHR24421:SF10">
    <property type="entry name" value="NITRATE_NITRITE SENSOR PROTEIN NARQ"/>
    <property type="match status" value="1"/>
</dbReference>
<dbReference type="EC" id="2.7.13.3" evidence="2"/>
<keyword evidence="3" id="KW-0597">Phosphoprotein</keyword>
<dbReference type="Gene3D" id="1.20.5.1930">
    <property type="match status" value="1"/>
</dbReference>
<keyword evidence="13" id="KW-1185">Reference proteome</keyword>
<organism evidence="12 13">
    <name type="scientific">Nonomuraea insulae</name>
    <dbReference type="NCBI Taxonomy" id="1616787"/>
    <lineage>
        <taxon>Bacteria</taxon>
        <taxon>Bacillati</taxon>
        <taxon>Actinomycetota</taxon>
        <taxon>Actinomycetes</taxon>
        <taxon>Streptosporangiales</taxon>
        <taxon>Streptosporangiaceae</taxon>
        <taxon>Nonomuraea</taxon>
    </lineage>
</organism>
<evidence type="ECO:0000256" key="1">
    <source>
        <dbReference type="ARBA" id="ARBA00000085"/>
    </source>
</evidence>
<accession>A0ABW1DFL7</accession>
<evidence type="ECO:0000256" key="2">
    <source>
        <dbReference type="ARBA" id="ARBA00012438"/>
    </source>
</evidence>
<sequence length="396" mass="41165">MDAVIGWWVQPKWRAAWTGVRLAALGAIVYGMAVTGPGMGVRGRALAVLVCTTAACFGWLGWLAATVLPGRTQSLDRRGARAVALVVMVVAGSFLAGIDQPSPALALCGTGVFVAALVLRPAQSVALTGAGIITLAAGDLAFGQSLASAGSAAALLAIMLGGFNRRQYLMRLEQAEQLVAQTRRAQSESARAATLDERARIAREIHDVLAHSLGALAVQLDAADALLEDGGDVARAHGIVTRAHRMAVDGLNETRRAIGALRGDTLPLPDQLTALAAGYRPDTGIQAAVTVTGTTRVLPPEAEHTVYRTAQEAFNNVRKHSPEATVSIKLDYRENETVLTITDHPTTGTASTPAPLAGTGGGYGLVGLRERAEMIGGTLTAGPDVAGWTVRLRLPA</sequence>
<feature type="transmembrane region" description="Helical" evidence="9">
    <location>
        <begin position="80"/>
        <end position="97"/>
    </location>
</feature>
<evidence type="ECO:0000256" key="6">
    <source>
        <dbReference type="ARBA" id="ARBA00022777"/>
    </source>
</evidence>
<feature type="transmembrane region" description="Helical" evidence="9">
    <location>
        <begin position="45"/>
        <end position="68"/>
    </location>
</feature>
<feature type="transmembrane region" description="Helical" evidence="9">
    <location>
        <begin position="15"/>
        <end position="33"/>
    </location>
</feature>
<keyword evidence="8" id="KW-0902">Two-component regulatory system</keyword>
<name>A0ABW1DFL7_9ACTN</name>
<feature type="transmembrane region" description="Helical" evidence="9">
    <location>
        <begin position="142"/>
        <end position="163"/>
    </location>
</feature>
<dbReference type="InterPro" id="IPR036890">
    <property type="entry name" value="HATPase_C_sf"/>
</dbReference>
<dbReference type="RefSeq" id="WP_379525235.1">
    <property type="nucleotide sequence ID" value="NZ_JBHSPA010000136.1"/>
</dbReference>
<dbReference type="InterPro" id="IPR050482">
    <property type="entry name" value="Sensor_HK_TwoCompSys"/>
</dbReference>
<dbReference type="CDD" id="cd16917">
    <property type="entry name" value="HATPase_UhpB-NarQ-NarX-like"/>
    <property type="match status" value="1"/>
</dbReference>
<dbReference type="Gene3D" id="3.30.565.10">
    <property type="entry name" value="Histidine kinase-like ATPase, C-terminal domain"/>
    <property type="match status" value="1"/>
</dbReference>
<dbReference type="Pfam" id="PF02518">
    <property type="entry name" value="HATPase_c"/>
    <property type="match status" value="1"/>
</dbReference>
<keyword evidence="6 12" id="KW-0418">Kinase</keyword>
<dbReference type="InterPro" id="IPR011712">
    <property type="entry name" value="Sig_transdc_His_kin_sub3_dim/P"/>
</dbReference>
<comment type="caution">
    <text evidence="12">The sequence shown here is derived from an EMBL/GenBank/DDBJ whole genome shotgun (WGS) entry which is preliminary data.</text>
</comment>
<keyword evidence="4" id="KW-0808">Transferase</keyword>
<evidence type="ECO:0000313" key="12">
    <source>
        <dbReference type="EMBL" id="MFC5835825.1"/>
    </source>
</evidence>
<dbReference type="PANTHER" id="PTHR24421">
    <property type="entry name" value="NITRATE/NITRITE SENSOR PROTEIN NARX-RELATED"/>
    <property type="match status" value="1"/>
</dbReference>
<evidence type="ECO:0000256" key="7">
    <source>
        <dbReference type="ARBA" id="ARBA00022840"/>
    </source>
</evidence>
<keyword evidence="9" id="KW-1133">Transmembrane helix</keyword>
<comment type="catalytic activity">
    <reaction evidence="1">
        <text>ATP + protein L-histidine = ADP + protein N-phospho-L-histidine.</text>
        <dbReference type="EC" id="2.7.13.3"/>
    </reaction>
</comment>
<keyword evidence="9" id="KW-0812">Transmembrane</keyword>
<evidence type="ECO:0000259" key="11">
    <source>
        <dbReference type="Pfam" id="PF07730"/>
    </source>
</evidence>
<dbReference type="Pfam" id="PF07730">
    <property type="entry name" value="HisKA_3"/>
    <property type="match status" value="1"/>
</dbReference>
<dbReference type="InterPro" id="IPR003594">
    <property type="entry name" value="HATPase_dom"/>
</dbReference>
<dbReference type="Proteomes" id="UP001596058">
    <property type="component" value="Unassembled WGS sequence"/>
</dbReference>
<feature type="domain" description="Histidine kinase/HSP90-like ATPase" evidence="10">
    <location>
        <begin position="304"/>
        <end position="395"/>
    </location>
</feature>